<dbReference type="STRING" id="441103.TRN7648_03559"/>
<proteinExistence type="predicted"/>
<dbReference type="Proteomes" id="UP000054935">
    <property type="component" value="Unassembled WGS sequence"/>
</dbReference>
<protein>
    <recommendedName>
        <fullName evidence="1">IrrE N-terminal-like domain-containing protein</fullName>
    </recommendedName>
</protein>
<dbReference type="Gene3D" id="1.10.10.2910">
    <property type="match status" value="1"/>
</dbReference>
<keyword evidence="3" id="KW-1185">Reference proteome</keyword>
<dbReference type="PANTHER" id="PTHR43236">
    <property type="entry name" value="ANTITOXIN HIGA1"/>
    <property type="match status" value="1"/>
</dbReference>
<sequence length="306" mass="34413">MSLPTTPKGWAIRLTQILSMVQGTHGLPRFPIDVAALAQDFSRQVFPDAPITMVQGLKLSKGVEGMLMPHPSGSGEWGIVYNETIRSPGRRNFTLAHELGHYLLHRQANPRGLECTSRNMADWDEARNRIEAEANTFASYLLMPLDDFREQIKGRIIDIDVMTELADRYAVSLTAAILKWMTITDKRAMIVVGKEGFIDWAWSSEPLFKSGVFYRARQEVIELPPASLAAQEVDGEEGRYGCRHPAGVWLGSEPVHEMTVFSPSNDQMTISLLLYPDRAPSRWEMADLEEEPVLDSFDKFMDGRTG</sequence>
<gene>
    <name evidence="2" type="ORF">TRN7648_03559</name>
</gene>
<dbReference type="InterPro" id="IPR052345">
    <property type="entry name" value="Rad_response_metalloprotease"/>
</dbReference>
<dbReference type="Pfam" id="PF06114">
    <property type="entry name" value="Peptidase_M78"/>
    <property type="match status" value="1"/>
</dbReference>
<accession>A0A0P1GIN3</accession>
<evidence type="ECO:0000313" key="3">
    <source>
        <dbReference type="Proteomes" id="UP000054935"/>
    </source>
</evidence>
<dbReference type="AlphaFoldDB" id="A0A0P1GIN3"/>
<dbReference type="EMBL" id="CYSE01000008">
    <property type="protein sequence ID" value="CUH81611.1"/>
    <property type="molecule type" value="Genomic_DNA"/>
</dbReference>
<dbReference type="InterPro" id="IPR010359">
    <property type="entry name" value="IrrE_HExxH"/>
</dbReference>
<evidence type="ECO:0000259" key="1">
    <source>
        <dbReference type="Pfam" id="PF06114"/>
    </source>
</evidence>
<organism evidence="2 3">
    <name type="scientific">Tropicibacter naphthalenivorans</name>
    <dbReference type="NCBI Taxonomy" id="441103"/>
    <lineage>
        <taxon>Bacteria</taxon>
        <taxon>Pseudomonadati</taxon>
        <taxon>Pseudomonadota</taxon>
        <taxon>Alphaproteobacteria</taxon>
        <taxon>Rhodobacterales</taxon>
        <taxon>Roseobacteraceae</taxon>
        <taxon>Tropicibacter</taxon>
    </lineage>
</organism>
<feature type="domain" description="IrrE N-terminal-like" evidence="1">
    <location>
        <begin position="76"/>
        <end position="178"/>
    </location>
</feature>
<name>A0A0P1GIN3_9RHOB</name>
<dbReference type="PANTHER" id="PTHR43236:SF2">
    <property type="entry name" value="BLL0069 PROTEIN"/>
    <property type="match status" value="1"/>
</dbReference>
<evidence type="ECO:0000313" key="2">
    <source>
        <dbReference type="EMBL" id="CUH81611.1"/>
    </source>
</evidence>
<reference evidence="2 3" key="1">
    <citation type="submission" date="2015-09" db="EMBL/GenBank/DDBJ databases">
        <authorList>
            <consortium name="Swine Surveillance"/>
        </authorList>
    </citation>
    <scope>NUCLEOTIDE SEQUENCE [LARGE SCALE GENOMIC DNA]</scope>
    <source>
        <strain evidence="2 3">CECT 7648</strain>
    </source>
</reference>
<dbReference type="RefSeq" id="WP_058248967.1">
    <property type="nucleotide sequence ID" value="NZ_CYSE01000008.1"/>
</dbReference>
<dbReference type="OrthoDB" id="9794834at2"/>